<reference evidence="1 2" key="2">
    <citation type="submission" date="2016-06" db="EMBL/GenBank/DDBJ databases">
        <title>Pedobacter psychrophilus sp. nov., isolated from Antarctic fragmentary rock.</title>
        <authorList>
            <person name="Svec P."/>
        </authorList>
    </citation>
    <scope>NUCLEOTIDE SEQUENCE [LARGE SCALE GENOMIC DNA]</scope>
    <source>
        <strain evidence="1 2">CCM 8644</strain>
    </source>
</reference>
<evidence type="ECO:0000313" key="2">
    <source>
        <dbReference type="Proteomes" id="UP000078459"/>
    </source>
</evidence>
<reference evidence="1 2" key="1">
    <citation type="submission" date="2016-04" db="EMBL/GenBank/DDBJ databases">
        <authorList>
            <person name="Evans L.H."/>
            <person name="Alamgir A."/>
            <person name="Owens N."/>
            <person name="Weber N.D."/>
            <person name="Virtaneva K."/>
            <person name="Barbian K."/>
            <person name="Babar A."/>
            <person name="Rosenke K."/>
        </authorList>
    </citation>
    <scope>NUCLEOTIDE SEQUENCE [LARGE SCALE GENOMIC DNA]</scope>
    <source>
        <strain evidence="1 2">CCM 8644</strain>
    </source>
</reference>
<protein>
    <submittedName>
        <fullName evidence="1">Uncharacterized protein</fullName>
    </submittedName>
</protein>
<dbReference type="RefSeq" id="WP_068821465.1">
    <property type="nucleotide sequence ID" value="NZ_LWHJ01000013.1"/>
</dbReference>
<sequence>MTEIEISNGQNIIDIFFDDFASCLVIKKALAVNWPDCGGSIGEYYSISDFSINERNFYTKNINTVLAVGSDLEQIEAIKEFLNLFSNGKYSINKGNSSIENLNFLSSQNVIYSESVPEDERFSGAFFPPYWKNDYEPCLFSITNDKINPNQVDYYCQLIKEGKRPTVLTFLVYNNLTSNYSCSYVLDGHHKIQAYLKLNESIPILNILKSEDCINKTASLLKYTKAILKDFEYKHLFINNDENLLTLDFVNNIQFSSDLDDILKNASSIDTSIIYILKKYSNSLNRVDIDWLELRLNSLRKNKNFEGFGKGIWVYEKHKDKKYENAWFQKGIFNLTELDDWIRKTIK</sequence>
<keyword evidence="2" id="KW-1185">Reference proteome</keyword>
<comment type="caution">
    <text evidence="1">The sequence shown here is derived from an EMBL/GenBank/DDBJ whole genome shotgun (WGS) entry which is preliminary data.</text>
</comment>
<dbReference type="EMBL" id="LWHJ01000013">
    <property type="protein sequence ID" value="OAQ41391.1"/>
    <property type="molecule type" value="Genomic_DNA"/>
</dbReference>
<proteinExistence type="predicted"/>
<dbReference type="OrthoDB" id="6334863at2"/>
<evidence type="ECO:0000313" key="1">
    <source>
        <dbReference type="EMBL" id="OAQ41391.1"/>
    </source>
</evidence>
<dbReference type="AlphaFoldDB" id="A0A179DK45"/>
<name>A0A179DK45_9SPHI</name>
<organism evidence="1 2">
    <name type="scientific">Pedobacter psychrophilus</name>
    <dbReference type="NCBI Taxonomy" id="1826909"/>
    <lineage>
        <taxon>Bacteria</taxon>
        <taxon>Pseudomonadati</taxon>
        <taxon>Bacteroidota</taxon>
        <taxon>Sphingobacteriia</taxon>
        <taxon>Sphingobacteriales</taxon>
        <taxon>Sphingobacteriaceae</taxon>
        <taxon>Pedobacter</taxon>
    </lineage>
</organism>
<accession>A0A179DK45</accession>
<dbReference type="Proteomes" id="UP000078459">
    <property type="component" value="Unassembled WGS sequence"/>
</dbReference>
<gene>
    <name evidence="1" type="ORF">A5893_17365</name>
</gene>
<dbReference type="STRING" id="1826909.A5893_17365"/>